<dbReference type="EMBL" id="JACASE010000011">
    <property type="protein sequence ID" value="KAF6427826.1"/>
    <property type="molecule type" value="Genomic_DNA"/>
</dbReference>
<gene>
    <name evidence="1" type="ORF">HJG63_008314</name>
</gene>
<evidence type="ECO:0000313" key="1">
    <source>
        <dbReference type="EMBL" id="KAF6427826.1"/>
    </source>
</evidence>
<comment type="caution">
    <text evidence="1">The sequence shown here is derived from an EMBL/GenBank/DDBJ whole genome shotgun (WGS) entry which is preliminary data.</text>
</comment>
<keyword evidence="2" id="KW-1185">Reference proteome</keyword>
<proteinExistence type="predicted"/>
<organism evidence="1 2">
    <name type="scientific">Rousettus aegyptiacus</name>
    <name type="common">Egyptian fruit bat</name>
    <name type="synonym">Pteropus aegyptiacus</name>
    <dbReference type="NCBI Taxonomy" id="9407"/>
    <lineage>
        <taxon>Eukaryota</taxon>
        <taxon>Metazoa</taxon>
        <taxon>Chordata</taxon>
        <taxon>Craniata</taxon>
        <taxon>Vertebrata</taxon>
        <taxon>Euteleostomi</taxon>
        <taxon>Mammalia</taxon>
        <taxon>Eutheria</taxon>
        <taxon>Laurasiatheria</taxon>
        <taxon>Chiroptera</taxon>
        <taxon>Yinpterochiroptera</taxon>
        <taxon>Pteropodoidea</taxon>
        <taxon>Pteropodidae</taxon>
        <taxon>Rousettinae</taxon>
        <taxon>Rousettus</taxon>
    </lineage>
</organism>
<evidence type="ECO:0000313" key="2">
    <source>
        <dbReference type="Proteomes" id="UP000593571"/>
    </source>
</evidence>
<dbReference type="AlphaFoldDB" id="A0A7J8DXP7"/>
<dbReference type="Proteomes" id="UP000593571">
    <property type="component" value="Unassembled WGS sequence"/>
</dbReference>
<accession>A0A7J8DXP7</accession>
<name>A0A7J8DXP7_ROUAE</name>
<sequence length="120" mass="13246">MEGQDPEAVSRKRRLLMPALAQRVPIRRLSPDCKRTGSLIQPRHSYTATDVRTNADWLASYEKADVSRRVLAGVGASGTNLFRQEMARQGQAATISLSTTSLRSAHVVANGEIPFFFMAE</sequence>
<reference evidence="1 2" key="1">
    <citation type="journal article" date="2020" name="Nature">
        <title>Six reference-quality genomes reveal evolution of bat adaptations.</title>
        <authorList>
            <person name="Jebb D."/>
            <person name="Huang Z."/>
            <person name="Pippel M."/>
            <person name="Hughes G.M."/>
            <person name="Lavrichenko K."/>
            <person name="Devanna P."/>
            <person name="Winkler S."/>
            <person name="Jermiin L.S."/>
            <person name="Skirmuntt E.C."/>
            <person name="Katzourakis A."/>
            <person name="Burkitt-Gray L."/>
            <person name="Ray D.A."/>
            <person name="Sullivan K.A.M."/>
            <person name="Roscito J.G."/>
            <person name="Kirilenko B.M."/>
            <person name="Davalos L.M."/>
            <person name="Corthals A.P."/>
            <person name="Power M.L."/>
            <person name="Jones G."/>
            <person name="Ransome R.D."/>
            <person name="Dechmann D.K.N."/>
            <person name="Locatelli A.G."/>
            <person name="Puechmaille S.J."/>
            <person name="Fedrigo O."/>
            <person name="Jarvis E.D."/>
            <person name="Hiller M."/>
            <person name="Vernes S.C."/>
            <person name="Myers E.W."/>
            <person name="Teeling E.C."/>
        </authorList>
    </citation>
    <scope>NUCLEOTIDE SEQUENCE [LARGE SCALE GENOMIC DNA]</scope>
    <source>
        <strain evidence="1">MRouAeg1</strain>
        <tissue evidence="1">Muscle</tissue>
    </source>
</reference>
<protein>
    <submittedName>
        <fullName evidence="1">Uncharacterized protein</fullName>
    </submittedName>
</protein>